<sequence>MSRIDHRRNAERILQLSALPSLFARQRSQFMKLRGVGWRTMGGRTYQAGWSEGHG</sequence>
<organism evidence="1 2">
    <name type="scientific">Coprinopsis cinerea (strain Okayama-7 / 130 / ATCC MYA-4618 / FGSC 9003)</name>
    <name type="common">Inky cap fungus</name>
    <name type="synonym">Hormographiella aspergillata</name>
    <dbReference type="NCBI Taxonomy" id="240176"/>
    <lineage>
        <taxon>Eukaryota</taxon>
        <taxon>Fungi</taxon>
        <taxon>Dikarya</taxon>
        <taxon>Basidiomycota</taxon>
        <taxon>Agaricomycotina</taxon>
        <taxon>Agaricomycetes</taxon>
        <taxon>Agaricomycetidae</taxon>
        <taxon>Agaricales</taxon>
        <taxon>Agaricineae</taxon>
        <taxon>Psathyrellaceae</taxon>
        <taxon>Coprinopsis</taxon>
    </lineage>
</organism>
<name>D6RJX2_COPC7</name>
<dbReference type="AlphaFoldDB" id="D6RJX2"/>
<protein>
    <submittedName>
        <fullName evidence="1">Uncharacterized protein</fullName>
    </submittedName>
</protein>
<dbReference type="HOGENOM" id="CLU_3032261_0_0_1"/>
<dbReference type="VEuPathDB" id="FungiDB:CC1G_13617"/>
<dbReference type="GeneID" id="6017863"/>
<gene>
    <name evidence="1" type="ORF">CC1G_13617</name>
</gene>
<dbReference type="KEGG" id="cci:CC1G_13617"/>
<proteinExistence type="predicted"/>
<evidence type="ECO:0000313" key="2">
    <source>
        <dbReference type="Proteomes" id="UP000001861"/>
    </source>
</evidence>
<reference evidence="1 2" key="1">
    <citation type="journal article" date="2010" name="Proc. Natl. Acad. Sci. U.S.A.">
        <title>Insights into evolution of multicellular fungi from the assembled chromosomes of the mushroom Coprinopsis cinerea (Coprinus cinereus).</title>
        <authorList>
            <person name="Stajich J.E."/>
            <person name="Wilke S.K."/>
            <person name="Ahren D."/>
            <person name="Au C.H."/>
            <person name="Birren B.W."/>
            <person name="Borodovsky M."/>
            <person name="Burns C."/>
            <person name="Canback B."/>
            <person name="Casselton L.A."/>
            <person name="Cheng C.K."/>
            <person name="Deng J."/>
            <person name="Dietrich F.S."/>
            <person name="Fargo D.C."/>
            <person name="Farman M.L."/>
            <person name="Gathman A.C."/>
            <person name="Goldberg J."/>
            <person name="Guigo R."/>
            <person name="Hoegger P.J."/>
            <person name="Hooker J.B."/>
            <person name="Huggins A."/>
            <person name="James T.Y."/>
            <person name="Kamada T."/>
            <person name="Kilaru S."/>
            <person name="Kodira C."/>
            <person name="Kues U."/>
            <person name="Kupfer D."/>
            <person name="Kwan H.S."/>
            <person name="Lomsadze A."/>
            <person name="Li W."/>
            <person name="Lilly W.W."/>
            <person name="Ma L.J."/>
            <person name="Mackey A.J."/>
            <person name="Manning G."/>
            <person name="Martin F."/>
            <person name="Muraguchi H."/>
            <person name="Natvig D.O."/>
            <person name="Palmerini H."/>
            <person name="Ramesh M.A."/>
            <person name="Rehmeyer C.J."/>
            <person name="Roe B.A."/>
            <person name="Shenoy N."/>
            <person name="Stanke M."/>
            <person name="Ter-Hovhannisyan V."/>
            <person name="Tunlid A."/>
            <person name="Velagapudi R."/>
            <person name="Vision T.J."/>
            <person name="Zeng Q."/>
            <person name="Zolan M.E."/>
            <person name="Pukkila P.J."/>
        </authorList>
    </citation>
    <scope>NUCLEOTIDE SEQUENCE [LARGE SCALE GENOMIC DNA]</scope>
    <source>
        <strain evidence="2">Okayama-7 / 130 / ATCC MYA-4618 / FGSC 9003</strain>
    </source>
</reference>
<dbReference type="InParanoid" id="D6RJX2"/>
<dbReference type="EMBL" id="AACS02000001">
    <property type="protein sequence ID" value="EFI28590.1"/>
    <property type="molecule type" value="Genomic_DNA"/>
</dbReference>
<dbReference type="Proteomes" id="UP000001861">
    <property type="component" value="Unassembled WGS sequence"/>
</dbReference>
<comment type="caution">
    <text evidence="1">The sequence shown here is derived from an EMBL/GenBank/DDBJ whole genome shotgun (WGS) entry which is preliminary data.</text>
</comment>
<evidence type="ECO:0000313" key="1">
    <source>
        <dbReference type="EMBL" id="EFI28590.1"/>
    </source>
</evidence>
<dbReference type="RefSeq" id="XP_002912084.1">
    <property type="nucleotide sequence ID" value="XM_002912038.1"/>
</dbReference>
<keyword evidence="2" id="KW-1185">Reference proteome</keyword>
<accession>D6RJX2</accession>